<sequence>MIDPQLLLSADLVKLVAEIDEFKGRWAALGQLSPERLTALRKVATVESVGSSTRIEGAKLTDAQVETLLANLEAGSFTSRDEQEVAGYAEAMDLVFEAYDDLRPTESTIRQLHHVLLRHSFRDERHRGLYKALTNNIVALDADGKQVGILFETSPPFATPKEMEDLVAWTDKAFREEALHPLLITAVFVVTFLAIHPFQDGNGRLSRVLTTLLLLRSGYEYAPYASLESVIEDNKEQYYKALRRTQITLANREPDWTPWVGFFLRCLKRQKDNLERRLEAEAPRRKGEERSDLPTLSLQILAELDKHGRRTISELVEGTGANRNTVKVRLRELVGAALVEQHGRGKGTWYKRP</sequence>
<dbReference type="InterPro" id="IPR036597">
    <property type="entry name" value="Fido-like_dom_sf"/>
</dbReference>
<dbReference type="Pfam" id="PF13412">
    <property type="entry name" value="HTH_24"/>
    <property type="match status" value="1"/>
</dbReference>
<dbReference type="EMBL" id="JABFCX010000003">
    <property type="protein sequence ID" value="NNU16502.1"/>
    <property type="molecule type" value="Genomic_DNA"/>
</dbReference>
<dbReference type="PANTHER" id="PTHR13504">
    <property type="entry name" value="FIDO DOMAIN-CONTAINING PROTEIN DDB_G0283145"/>
    <property type="match status" value="1"/>
</dbReference>
<name>A0A7Y3RLX1_9PROT</name>
<evidence type="ECO:0000256" key="2">
    <source>
        <dbReference type="PIRSR" id="PIRSR640198-2"/>
    </source>
</evidence>
<proteinExistence type="predicted"/>
<dbReference type="InterPro" id="IPR040198">
    <property type="entry name" value="Fido_containing"/>
</dbReference>
<dbReference type="Gene3D" id="1.10.3290.10">
    <property type="entry name" value="Fido-like domain"/>
    <property type="match status" value="1"/>
</dbReference>
<evidence type="ECO:0000313" key="5">
    <source>
        <dbReference type="Proteomes" id="UP000536835"/>
    </source>
</evidence>
<keyword evidence="2" id="KW-0067">ATP-binding</keyword>
<evidence type="ECO:0000259" key="3">
    <source>
        <dbReference type="PROSITE" id="PS51459"/>
    </source>
</evidence>
<dbReference type="SUPFAM" id="SSF46785">
    <property type="entry name" value="Winged helix' DNA-binding domain"/>
    <property type="match status" value="1"/>
</dbReference>
<feature type="binding site" evidence="2">
    <location>
        <position position="251"/>
    </location>
    <ligand>
        <name>ATP</name>
        <dbReference type="ChEBI" id="CHEBI:30616"/>
    </ligand>
</feature>
<evidence type="ECO:0000313" key="4">
    <source>
        <dbReference type="EMBL" id="NNU16502.1"/>
    </source>
</evidence>
<dbReference type="InterPro" id="IPR011991">
    <property type="entry name" value="ArsR-like_HTH"/>
</dbReference>
<dbReference type="InterPro" id="IPR036390">
    <property type="entry name" value="WH_DNA-bd_sf"/>
</dbReference>
<keyword evidence="2" id="KW-0547">Nucleotide-binding</keyword>
<dbReference type="GO" id="GO:0005524">
    <property type="term" value="F:ATP binding"/>
    <property type="evidence" value="ECO:0007669"/>
    <property type="project" value="UniProtKB-KW"/>
</dbReference>
<feature type="active site" evidence="1">
    <location>
        <position position="196"/>
    </location>
</feature>
<feature type="binding site" evidence="2">
    <location>
        <begin position="238"/>
        <end position="239"/>
    </location>
    <ligand>
        <name>ATP</name>
        <dbReference type="ChEBI" id="CHEBI:30616"/>
    </ligand>
</feature>
<dbReference type="Gene3D" id="1.10.10.10">
    <property type="entry name" value="Winged helix-like DNA-binding domain superfamily/Winged helix DNA-binding domain"/>
    <property type="match status" value="1"/>
</dbReference>
<dbReference type="CDD" id="cd00090">
    <property type="entry name" value="HTH_ARSR"/>
    <property type="match status" value="1"/>
</dbReference>
<dbReference type="InterPro" id="IPR036388">
    <property type="entry name" value="WH-like_DNA-bd_sf"/>
</dbReference>
<reference evidence="4 5" key="1">
    <citation type="submission" date="2020-05" db="EMBL/GenBank/DDBJ databases">
        <title>Parvularcula mediterraneae sp. nov., isolated from polypropylene straw from shallow seawater of the seashore of Laganas in Zakynthos island, Greece.</title>
        <authorList>
            <person name="Szabo I."/>
            <person name="Al-Omari J."/>
            <person name="Rado J."/>
            <person name="Szerdahelyi G.S."/>
        </authorList>
    </citation>
    <scope>NUCLEOTIDE SEQUENCE [LARGE SCALE GENOMIC DNA]</scope>
    <source>
        <strain evidence="4 5">ZS-1/3</strain>
    </source>
</reference>
<accession>A0A7Y3RLX1</accession>
<dbReference type="PROSITE" id="PS51459">
    <property type="entry name" value="FIDO"/>
    <property type="match status" value="1"/>
</dbReference>
<dbReference type="AlphaFoldDB" id="A0A7Y3RLX1"/>
<dbReference type="Pfam" id="PF02661">
    <property type="entry name" value="Fic"/>
    <property type="match status" value="1"/>
</dbReference>
<organism evidence="4 5">
    <name type="scientific">Parvularcula mediterranea</name>
    <dbReference type="NCBI Taxonomy" id="2732508"/>
    <lineage>
        <taxon>Bacteria</taxon>
        <taxon>Pseudomonadati</taxon>
        <taxon>Pseudomonadota</taxon>
        <taxon>Alphaproteobacteria</taxon>
        <taxon>Parvularculales</taxon>
        <taxon>Parvularculaceae</taxon>
        <taxon>Parvularcula</taxon>
    </lineage>
</organism>
<keyword evidence="5" id="KW-1185">Reference proteome</keyword>
<dbReference type="RefSeq" id="WP_173199011.1">
    <property type="nucleotide sequence ID" value="NZ_JABFCX010000003.1"/>
</dbReference>
<dbReference type="Proteomes" id="UP000536835">
    <property type="component" value="Unassembled WGS sequence"/>
</dbReference>
<comment type="caution">
    <text evidence="4">The sequence shown here is derived from an EMBL/GenBank/DDBJ whole genome shotgun (WGS) entry which is preliminary data.</text>
</comment>
<dbReference type="InterPro" id="IPR003812">
    <property type="entry name" value="Fido"/>
</dbReference>
<feature type="domain" description="Fido" evidence="3">
    <location>
        <begin position="104"/>
        <end position="265"/>
    </location>
</feature>
<protein>
    <submittedName>
        <fullName evidence="4">Fic family protein</fullName>
    </submittedName>
</protein>
<dbReference type="GO" id="GO:0006355">
    <property type="term" value="P:regulation of DNA-templated transcription"/>
    <property type="evidence" value="ECO:0007669"/>
    <property type="project" value="UniProtKB-ARBA"/>
</dbReference>
<dbReference type="PANTHER" id="PTHR13504:SF38">
    <property type="entry name" value="FIDO DOMAIN-CONTAINING PROTEIN"/>
    <property type="match status" value="1"/>
</dbReference>
<dbReference type="SUPFAM" id="SSF140931">
    <property type="entry name" value="Fic-like"/>
    <property type="match status" value="1"/>
</dbReference>
<gene>
    <name evidence="4" type="ORF">HK107_09240</name>
</gene>
<evidence type="ECO:0000256" key="1">
    <source>
        <dbReference type="PIRSR" id="PIRSR640198-1"/>
    </source>
</evidence>
<feature type="binding site" evidence="2">
    <location>
        <begin position="200"/>
        <end position="207"/>
    </location>
    <ligand>
        <name>ATP</name>
        <dbReference type="ChEBI" id="CHEBI:30616"/>
    </ligand>
</feature>